<organism evidence="2 3">
    <name type="scientific">Limnospira platensis NIES-46</name>
    <dbReference type="NCBI Taxonomy" id="1236695"/>
    <lineage>
        <taxon>Bacteria</taxon>
        <taxon>Bacillati</taxon>
        <taxon>Cyanobacteriota</taxon>
        <taxon>Cyanophyceae</taxon>
        <taxon>Oscillatoriophycideae</taxon>
        <taxon>Oscillatoriales</taxon>
        <taxon>Sirenicapillariaceae</taxon>
        <taxon>Limnospira</taxon>
    </lineage>
</organism>
<feature type="coiled-coil region" evidence="1">
    <location>
        <begin position="5"/>
        <end position="129"/>
    </location>
</feature>
<dbReference type="Gene3D" id="1.10.287.1490">
    <property type="match status" value="1"/>
</dbReference>
<keyword evidence="3" id="KW-1185">Reference proteome</keyword>
<evidence type="ECO:0008006" key="4">
    <source>
        <dbReference type="Google" id="ProtNLM"/>
    </source>
</evidence>
<comment type="caution">
    <text evidence="2">The sequence shown here is derived from an EMBL/GenBank/DDBJ whole genome shotgun (WGS) entry which is preliminary data.</text>
</comment>
<evidence type="ECO:0000313" key="3">
    <source>
        <dbReference type="Proteomes" id="UP000326169"/>
    </source>
</evidence>
<dbReference type="EMBL" id="BIMW01000172">
    <property type="protein sequence ID" value="GCE96117.1"/>
    <property type="molecule type" value="Genomic_DNA"/>
</dbReference>
<dbReference type="RefSeq" id="WP_014274290.1">
    <property type="nucleotide sequence ID" value="NZ_BIMW01000172.1"/>
</dbReference>
<sequence length="159" mass="18604">MSQDIRQWLDEIKRLQEQLGQLRSDRDQALASADQWRERYNTEAQQRREEVRRHQDAIAQLRGDLEQLQNKFGIAKNEILTRVQTQREVEGLQTVEELQNKIIQITLERDRAREQVHQMTAALEKEKADHLETRTSLTTALGDTMDLLTKAQNTAKLNS</sequence>
<proteinExistence type="predicted"/>
<protein>
    <recommendedName>
        <fullName evidence="4">Chromosome partition protein Smc</fullName>
    </recommendedName>
</protein>
<evidence type="ECO:0000313" key="2">
    <source>
        <dbReference type="EMBL" id="GCE96117.1"/>
    </source>
</evidence>
<name>A0A5M3TB18_LIMPL</name>
<accession>A0A5M3TB18</accession>
<dbReference type="Proteomes" id="UP000326169">
    <property type="component" value="Unassembled WGS sequence"/>
</dbReference>
<dbReference type="GeneID" id="301684953"/>
<gene>
    <name evidence="2" type="ORF">NIES46_41840</name>
</gene>
<reference evidence="2 3" key="1">
    <citation type="journal article" date="2019" name="J Genomics">
        <title>The Draft Genome of a Hydrogen-producing Cyanobacterium, Arthrospira platensis NIES-46.</title>
        <authorList>
            <person name="Suzuki S."/>
            <person name="Yamaguchi H."/>
            <person name="Kawachi M."/>
        </authorList>
    </citation>
    <scope>NUCLEOTIDE SEQUENCE [LARGE SCALE GENOMIC DNA]</scope>
    <source>
        <strain evidence="2 3">NIES-46</strain>
    </source>
</reference>
<evidence type="ECO:0000256" key="1">
    <source>
        <dbReference type="SAM" id="Coils"/>
    </source>
</evidence>
<keyword evidence="1" id="KW-0175">Coiled coil</keyword>